<sequence length="84" mass="9254">MVSAAPPERVELPCTEVDLAWRQQGDKAIMPRNGEGTEWRKDSPSSRTSARLRDGMPSYLTANCTGVAISLYMVRGKKGINQSK</sequence>
<dbReference type="EMBL" id="SPHZ02000001">
    <property type="protein sequence ID" value="KAF0933762.1"/>
    <property type="molecule type" value="Genomic_DNA"/>
</dbReference>
<organism evidence="2 3">
    <name type="scientific">Oryza meyeriana var. granulata</name>
    <dbReference type="NCBI Taxonomy" id="110450"/>
    <lineage>
        <taxon>Eukaryota</taxon>
        <taxon>Viridiplantae</taxon>
        <taxon>Streptophyta</taxon>
        <taxon>Embryophyta</taxon>
        <taxon>Tracheophyta</taxon>
        <taxon>Spermatophyta</taxon>
        <taxon>Magnoliopsida</taxon>
        <taxon>Liliopsida</taxon>
        <taxon>Poales</taxon>
        <taxon>Poaceae</taxon>
        <taxon>BOP clade</taxon>
        <taxon>Oryzoideae</taxon>
        <taxon>Oryzeae</taxon>
        <taxon>Oryzinae</taxon>
        <taxon>Oryza</taxon>
        <taxon>Oryza meyeriana</taxon>
    </lineage>
</organism>
<dbReference type="Proteomes" id="UP000479710">
    <property type="component" value="Unassembled WGS sequence"/>
</dbReference>
<reference evidence="2 3" key="1">
    <citation type="submission" date="2019-11" db="EMBL/GenBank/DDBJ databases">
        <title>Whole genome sequence of Oryza granulata.</title>
        <authorList>
            <person name="Li W."/>
        </authorList>
    </citation>
    <scope>NUCLEOTIDE SEQUENCE [LARGE SCALE GENOMIC DNA]</scope>
    <source>
        <strain evidence="3">cv. Menghai</strain>
        <tissue evidence="2">Leaf</tissue>
    </source>
</reference>
<name>A0A6G1FAC1_9ORYZ</name>
<gene>
    <name evidence="2" type="ORF">E2562_019230</name>
</gene>
<comment type="caution">
    <text evidence="2">The sequence shown here is derived from an EMBL/GenBank/DDBJ whole genome shotgun (WGS) entry which is preliminary data.</text>
</comment>
<evidence type="ECO:0000256" key="1">
    <source>
        <dbReference type="SAM" id="MobiDB-lite"/>
    </source>
</evidence>
<feature type="region of interest" description="Disordered" evidence="1">
    <location>
        <begin position="29"/>
        <end position="52"/>
    </location>
</feature>
<evidence type="ECO:0000313" key="3">
    <source>
        <dbReference type="Proteomes" id="UP000479710"/>
    </source>
</evidence>
<proteinExistence type="predicted"/>
<dbReference type="AlphaFoldDB" id="A0A6G1FAC1"/>
<keyword evidence="3" id="KW-1185">Reference proteome</keyword>
<protein>
    <submittedName>
        <fullName evidence="2">Uncharacterized protein</fullName>
    </submittedName>
</protein>
<evidence type="ECO:0000313" key="2">
    <source>
        <dbReference type="EMBL" id="KAF0933762.1"/>
    </source>
</evidence>
<feature type="compositionally biased region" description="Basic and acidic residues" evidence="1">
    <location>
        <begin position="35"/>
        <end position="44"/>
    </location>
</feature>
<accession>A0A6G1FAC1</accession>